<dbReference type="AlphaFoldDB" id="A0A1G9RJV7"/>
<feature type="transmembrane region" description="Helical" evidence="12">
    <location>
        <begin position="225"/>
        <end position="243"/>
    </location>
</feature>
<dbReference type="GO" id="GO:0006784">
    <property type="term" value="P:heme A biosynthetic process"/>
    <property type="evidence" value="ECO:0007669"/>
    <property type="project" value="InterPro"/>
</dbReference>
<evidence type="ECO:0000256" key="9">
    <source>
        <dbReference type="ARBA" id="ARBA00023136"/>
    </source>
</evidence>
<dbReference type="Proteomes" id="UP000198552">
    <property type="component" value="Unassembled WGS sequence"/>
</dbReference>
<feature type="transmembrane region" description="Helical" evidence="12">
    <location>
        <begin position="297"/>
        <end position="317"/>
    </location>
</feature>
<feature type="transmembrane region" description="Helical" evidence="12">
    <location>
        <begin position="119"/>
        <end position="136"/>
    </location>
</feature>
<dbReference type="InterPro" id="IPR050450">
    <property type="entry name" value="COX15/CtaA_HemeA_synthase"/>
</dbReference>
<evidence type="ECO:0000256" key="6">
    <source>
        <dbReference type="ARBA" id="ARBA00023002"/>
    </source>
</evidence>
<protein>
    <submittedName>
        <fullName evidence="13">Cytochrome c oxidase assembly protein subunit 15</fullName>
    </submittedName>
</protein>
<keyword evidence="10" id="KW-1015">Disulfide bond</keyword>
<dbReference type="Pfam" id="PF02628">
    <property type="entry name" value="COX15-CtaA"/>
    <property type="match status" value="1"/>
</dbReference>
<gene>
    <name evidence="13" type="ORF">SAMN05428957_103328</name>
</gene>
<keyword evidence="6" id="KW-0560">Oxidoreductase</keyword>
<keyword evidence="7" id="KW-0408">Iron</keyword>
<accession>A0A1G9RJV7</accession>
<reference evidence="14" key="1">
    <citation type="submission" date="2016-10" db="EMBL/GenBank/DDBJ databases">
        <authorList>
            <person name="Varghese N."/>
            <person name="Submissions S."/>
        </authorList>
    </citation>
    <scope>NUCLEOTIDE SEQUENCE [LARGE SCALE GENOMIC DNA]</scope>
    <source>
        <strain evidence="14">EPL6</strain>
    </source>
</reference>
<dbReference type="RefSeq" id="WP_091568315.1">
    <property type="nucleotide sequence ID" value="NZ_FNHP01000003.1"/>
</dbReference>
<evidence type="ECO:0000256" key="5">
    <source>
        <dbReference type="ARBA" id="ARBA00022989"/>
    </source>
</evidence>
<keyword evidence="8" id="KW-0350">Heme biosynthesis</keyword>
<feature type="transmembrane region" description="Helical" evidence="12">
    <location>
        <begin position="12"/>
        <end position="33"/>
    </location>
</feature>
<evidence type="ECO:0000256" key="11">
    <source>
        <dbReference type="ARBA" id="ARBA00023444"/>
    </source>
</evidence>
<dbReference type="PANTHER" id="PTHR35457">
    <property type="entry name" value="HEME A SYNTHASE"/>
    <property type="match status" value="1"/>
</dbReference>
<comment type="subcellular location">
    <subcellularLocation>
        <location evidence="1">Membrane</location>
        <topology evidence="1">Multi-pass membrane protein</topology>
    </subcellularLocation>
</comment>
<proteinExistence type="predicted"/>
<sequence length="402" mass="42294">MSGDAQPLYDLAPALELMALGLAIALVPLAWVWRKSRGRTPAARLQALLVLTLFLTFDLVLFGAFTRLTDSGLGCPDWPGCYGSASPVGAQAQIAAAQSAMPTGPVTHGKAWVEMVHRYLASSVGVLIIVLTLLVWRERRRARRAGAAAPPGPNPWWLTLTLVWICLQGAFGALTVTMKLFPAIVTLHLLGGVVLLALLCAQAVRMGHLAQGTPRVALAPWLRRALAATLALVTVQVLLGGWVSTNYAVLVCNTFPQCQGAWWPDMAFSEGFALWRPLGVNAEGAPLSFAALTAIHYAHRLAAYAVLAALALLAWALARHGALPQQARWLALLGAAQLATGLSNVVLDWPLAAAVLHTGGAAALIVVLTWALAASRAQPAGEGAVQATAAGTRRPTATEICP</sequence>
<dbReference type="InterPro" id="IPR003780">
    <property type="entry name" value="COX15/CtaA_fam"/>
</dbReference>
<feature type="transmembrane region" description="Helical" evidence="12">
    <location>
        <begin position="353"/>
        <end position="373"/>
    </location>
</feature>
<keyword evidence="4" id="KW-0479">Metal-binding</keyword>
<dbReference type="PANTHER" id="PTHR35457:SF1">
    <property type="entry name" value="HEME A SYNTHASE"/>
    <property type="match status" value="1"/>
</dbReference>
<feature type="transmembrane region" description="Helical" evidence="12">
    <location>
        <begin position="180"/>
        <end position="204"/>
    </location>
</feature>
<feature type="transmembrane region" description="Helical" evidence="12">
    <location>
        <begin position="156"/>
        <end position="174"/>
    </location>
</feature>
<evidence type="ECO:0000256" key="2">
    <source>
        <dbReference type="ARBA" id="ARBA00022475"/>
    </source>
</evidence>
<name>A0A1G9RJV7_9BURK</name>
<evidence type="ECO:0000256" key="1">
    <source>
        <dbReference type="ARBA" id="ARBA00004141"/>
    </source>
</evidence>
<dbReference type="STRING" id="1527607.SAMN05428957_103328"/>
<evidence type="ECO:0000256" key="12">
    <source>
        <dbReference type="SAM" id="Phobius"/>
    </source>
</evidence>
<evidence type="ECO:0000313" key="14">
    <source>
        <dbReference type="Proteomes" id="UP000198552"/>
    </source>
</evidence>
<evidence type="ECO:0000256" key="10">
    <source>
        <dbReference type="ARBA" id="ARBA00023157"/>
    </source>
</evidence>
<keyword evidence="3 12" id="KW-0812">Transmembrane</keyword>
<dbReference type="GO" id="GO:0016491">
    <property type="term" value="F:oxidoreductase activity"/>
    <property type="evidence" value="ECO:0007669"/>
    <property type="project" value="UniProtKB-KW"/>
</dbReference>
<keyword evidence="2" id="KW-1003">Cell membrane</keyword>
<keyword evidence="5 12" id="KW-1133">Transmembrane helix</keyword>
<comment type="pathway">
    <text evidence="11">Porphyrin-containing compound metabolism.</text>
</comment>
<evidence type="ECO:0000256" key="3">
    <source>
        <dbReference type="ARBA" id="ARBA00022692"/>
    </source>
</evidence>
<organism evidence="13 14">
    <name type="scientific">Oryzisolibacter propanilivorax</name>
    <dbReference type="NCBI Taxonomy" id="1527607"/>
    <lineage>
        <taxon>Bacteria</taxon>
        <taxon>Pseudomonadati</taxon>
        <taxon>Pseudomonadota</taxon>
        <taxon>Betaproteobacteria</taxon>
        <taxon>Burkholderiales</taxon>
        <taxon>Comamonadaceae</taxon>
        <taxon>Oryzisolibacter</taxon>
    </lineage>
</organism>
<keyword evidence="14" id="KW-1185">Reference proteome</keyword>
<feature type="transmembrane region" description="Helical" evidence="12">
    <location>
        <begin position="329"/>
        <end position="347"/>
    </location>
</feature>
<evidence type="ECO:0000256" key="7">
    <source>
        <dbReference type="ARBA" id="ARBA00023004"/>
    </source>
</evidence>
<dbReference type="OrthoDB" id="1447144at2"/>
<dbReference type="GO" id="GO:0016020">
    <property type="term" value="C:membrane"/>
    <property type="evidence" value="ECO:0007669"/>
    <property type="project" value="UniProtKB-SubCell"/>
</dbReference>
<evidence type="ECO:0000313" key="13">
    <source>
        <dbReference type="EMBL" id="SDM23609.1"/>
    </source>
</evidence>
<dbReference type="EMBL" id="FNHP01000003">
    <property type="protein sequence ID" value="SDM23609.1"/>
    <property type="molecule type" value="Genomic_DNA"/>
</dbReference>
<keyword evidence="9 12" id="KW-0472">Membrane</keyword>
<feature type="transmembrane region" description="Helical" evidence="12">
    <location>
        <begin position="45"/>
        <end position="65"/>
    </location>
</feature>
<dbReference type="GO" id="GO:0046872">
    <property type="term" value="F:metal ion binding"/>
    <property type="evidence" value="ECO:0007669"/>
    <property type="project" value="UniProtKB-KW"/>
</dbReference>
<evidence type="ECO:0000256" key="4">
    <source>
        <dbReference type="ARBA" id="ARBA00022723"/>
    </source>
</evidence>
<evidence type="ECO:0000256" key="8">
    <source>
        <dbReference type="ARBA" id="ARBA00023133"/>
    </source>
</evidence>